<keyword evidence="1" id="KW-1185">Reference proteome</keyword>
<protein>
    <submittedName>
        <fullName evidence="2">Pre-mRNA-splicing factor</fullName>
    </submittedName>
</protein>
<sequence length="177" mass="21476">MNEEDNNVTMKEINEQYLLLEESKNDDLKKYNIIRQMSARQIEEFLKNYKKPEKDFQNTNGSNEDLKKEAVLKIENYYLKYKLKKKIQERLDKWENISIGRKNVLFNKLMENLEEQSWDTSKHKSIRTLQIIKYRNEKINRNVRKGAERIEVINQLANNLSYKLKNLQLKIDKYNIK</sequence>
<dbReference type="WBParaSite" id="TCONS_00005151.p1">
    <property type="protein sequence ID" value="TCONS_00005151.p1"/>
    <property type="gene ID" value="XLOC_003487"/>
</dbReference>
<organism evidence="2">
    <name type="scientific">Strongyloides stercoralis</name>
    <name type="common">Threadworm</name>
    <dbReference type="NCBI Taxonomy" id="6248"/>
    <lineage>
        <taxon>Eukaryota</taxon>
        <taxon>Metazoa</taxon>
        <taxon>Ecdysozoa</taxon>
        <taxon>Nematoda</taxon>
        <taxon>Chromadorea</taxon>
        <taxon>Rhabditida</taxon>
        <taxon>Tylenchina</taxon>
        <taxon>Panagrolaimomorpha</taxon>
        <taxon>Strongyloidoidea</taxon>
        <taxon>Strongyloididae</taxon>
        <taxon>Strongyloides</taxon>
    </lineage>
</organism>
<dbReference type="WBParaSite" id="SSTP_0001107500.1">
    <property type="protein sequence ID" value="SSTP_0001107500.1"/>
    <property type="gene ID" value="SSTP_0001107500"/>
</dbReference>
<evidence type="ECO:0000313" key="2">
    <source>
        <dbReference type="WBParaSite" id="SSTP_0001107500.1"/>
    </source>
</evidence>
<reference evidence="2" key="1">
    <citation type="submission" date="2015-08" db="UniProtKB">
        <authorList>
            <consortium name="WormBaseParasite"/>
        </authorList>
    </citation>
    <scope>IDENTIFICATION</scope>
</reference>
<dbReference type="AlphaFoldDB" id="A0A0K0ENN8"/>
<evidence type="ECO:0000313" key="1">
    <source>
        <dbReference type="Proteomes" id="UP000035681"/>
    </source>
</evidence>
<name>A0A0K0ENN8_STRER</name>
<proteinExistence type="predicted"/>
<dbReference type="Proteomes" id="UP000035681">
    <property type="component" value="Unplaced"/>
</dbReference>
<accession>A0A0K0ENN8</accession>